<accession>A0A2K3QLN4</accession>
<name>A0A2K3QLN4_9HYPO</name>
<evidence type="ECO:0000256" key="1">
    <source>
        <dbReference type="SAM" id="MobiDB-lite"/>
    </source>
</evidence>
<gene>
    <name evidence="2" type="ORF">TCAP_01650</name>
</gene>
<reference evidence="2 3" key="1">
    <citation type="submission" date="2017-08" db="EMBL/GenBank/DDBJ databases">
        <title>Harnessing the power of phylogenomics to disentangle the directionality and signatures of interkingdom host jumping in the parasitic fungal genus Tolypocladium.</title>
        <authorList>
            <person name="Quandt C.A."/>
            <person name="Patterson W."/>
            <person name="Spatafora J.W."/>
        </authorList>
    </citation>
    <scope>NUCLEOTIDE SEQUENCE [LARGE SCALE GENOMIC DNA]</scope>
    <source>
        <strain evidence="2 3">CBS 113982</strain>
    </source>
</reference>
<dbReference type="GO" id="GO:0032259">
    <property type="term" value="P:methylation"/>
    <property type="evidence" value="ECO:0007669"/>
    <property type="project" value="UniProtKB-KW"/>
</dbReference>
<dbReference type="Proteomes" id="UP000236621">
    <property type="component" value="Unassembled WGS sequence"/>
</dbReference>
<protein>
    <submittedName>
        <fullName evidence="2">tRNA (Guanine-N(7)-)-methyltransferase non-catalytic subunit TRM82</fullName>
    </submittedName>
</protein>
<proteinExistence type="predicted"/>
<evidence type="ECO:0000313" key="3">
    <source>
        <dbReference type="Proteomes" id="UP000236621"/>
    </source>
</evidence>
<feature type="region of interest" description="Disordered" evidence="1">
    <location>
        <begin position="63"/>
        <end position="92"/>
    </location>
</feature>
<dbReference type="GO" id="GO:0008168">
    <property type="term" value="F:methyltransferase activity"/>
    <property type="evidence" value="ECO:0007669"/>
    <property type="project" value="UniProtKB-KW"/>
</dbReference>
<sequence length="92" mass="9936">MDPTQTPLAKGLHVFTLTMNDGRLAVDTERSVHDEGLEAAEMEASELEIRSLLYTVENLRKQTGGGEEAGVYSAEADAEAEAARTPATQDQE</sequence>
<dbReference type="OrthoDB" id="339900at2759"/>
<keyword evidence="2" id="KW-0489">Methyltransferase</keyword>
<dbReference type="AlphaFoldDB" id="A0A2K3QLN4"/>
<comment type="caution">
    <text evidence="2">The sequence shown here is derived from an EMBL/GenBank/DDBJ whole genome shotgun (WGS) entry which is preliminary data.</text>
</comment>
<keyword evidence="3" id="KW-1185">Reference proteome</keyword>
<keyword evidence="2" id="KW-0808">Transferase</keyword>
<dbReference type="EMBL" id="NRSZ01000262">
    <property type="protein sequence ID" value="PNY28430.1"/>
    <property type="molecule type" value="Genomic_DNA"/>
</dbReference>
<organism evidence="2 3">
    <name type="scientific">Tolypocladium capitatum</name>
    <dbReference type="NCBI Taxonomy" id="45235"/>
    <lineage>
        <taxon>Eukaryota</taxon>
        <taxon>Fungi</taxon>
        <taxon>Dikarya</taxon>
        <taxon>Ascomycota</taxon>
        <taxon>Pezizomycotina</taxon>
        <taxon>Sordariomycetes</taxon>
        <taxon>Hypocreomycetidae</taxon>
        <taxon>Hypocreales</taxon>
        <taxon>Ophiocordycipitaceae</taxon>
        <taxon>Tolypocladium</taxon>
    </lineage>
</organism>
<dbReference type="STRING" id="45235.A0A2K3QLN4"/>
<evidence type="ECO:0000313" key="2">
    <source>
        <dbReference type="EMBL" id="PNY28430.1"/>
    </source>
</evidence>